<dbReference type="InterPro" id="IPR003959">
    <property type="entry name" value="ATPase_AAA_core"/>
</dbReference>
<dbReference type="InterPro" id="IPR003593">
    <property type="entry name" value="AAA+_ATPase"/>
</dbReference>
<dbReference type="SUPFAM" id="SSF52540">
    <property type="entry name" value="P-loop containing nucleoside triphosphate hydrolases"/>
    <property type="match status" value="1"/>
</dbReference>
<feature type="domain" description="AAA+ ATPase" evidence="1">
    <location>
        <begin position="67"/>
        <end position="194"/>
    </location>
</feature>
<gene>
    <name evidence="2" type="ORF">AL504_29420</name>
</gene>
<proteinExistence type="predicted"/>
<organism evidence="2 3">
    <name type="scientific">Alcaligenes xylosoxydans xylosoxydans</name>
    <name type="common">Achromobacter xylosoxidans</name>
    <dbReference type="NCBI Taxonomy" id="85698"/>
    <lineage>
        <taxon>Bacteria</taxon>
        <taxon>Pseudomonadati</taxon>
        <taxon>Pseudomonadota</taxon>
        <taxon>Betaproteobacteria</taxon>
        <taxon>Burkholderiales</taxon>
        <taxon>Alcaligenaceae</taxon>
        <taxon>Achromobacter</taxon>
    </lineage>
</organism>
<name>A0A120LIA2_ALCXX</name>
<sequence length="281" mass="31100">MPIEPCFVRMTSQNSLLLKSSEQIVNSPEFLAQEAAFPDPVLEQHQIDLLNTSIPSKEARHALVRLNCTRVALHGPSGTGKTALARWLAAQLGQPLLIVRTVDLLPTSCSGSQRVAAMTSQARHQGAVLLLEDADFLLHRGRPGREAWEVAIAHEVESALSKHHGIVIASSSLGEVPDPGSLRQFEMNIRVDYLREEDAWTLFMEAAASLNIEDLLAVAPRELARLYLLTPADFVTVVRQARFRPVKSLRELYVRLYAEFSLKLRPGRRHGALPLQAQAIA</sequence>
<dbReference type="GO" id="GO:0005524">
    <property type="term" value="F:ATP binding"/>
    <property type="evidence" value="ECO:0007669"/>
    <property type="project" value="InterPro"/>
</dbReference>
<dbReference type="InterPro" id="IPR027417">
    <property type="entry name" value="P-loop_NTPase"/>
</dbReference>
<evidence type="ECO:0000313" key="2">
    <source>
        <dbReference type="EMBL" id="AMG39758.2"/>
    </source>
</evidence>
<dbReference type="SMART" id="SM00382">
    <property type="entry name" value="AAA"/>
    <property type="match status" value="1"/>
</dbReference>
<evidence type="ECO:0000259" key="1">
    <source>
        <dbReference type="SMART" id="SM00382"/>
    </source>
</evidence>
<protein>
    <recommendedName>
        <fullName evidence="1">AAA+ ATPase domain-containing protein</fullName>
    </recommendedName>
</protein>
<reference evidence="3" key="1">
    <citation type="submission" date="2015-12" db="EMBL/GenBank/DDBJ databases">
        <title>FDA dAtabase for Regulatory Grade micrObial Sequences (FDA-ARGOS): Supporting development and validation of Infectious Disease Dx tests.</title>
        <authorList>
            <person name="Case J."/>
            <person name="Tallon L."/>
            <person name="Sadzewicz L."/>
            <person name="Sengamalay N."/>
            <person name="Ott S."/>
            <person name="Godinez A."/>
            <person name="Nagaraj S."/>
            <person name="Nadendla S."/>
            <person name="Sichtig H."/>
        </authorList>
    </citation>
    <scope>NUCLEOTIDE SEQUENCE [LARGE SCALE GENOMIC DNA]</scope>
    <source>
        <strain evidence="3">FDAARGOS_147</strain>
    </source>
</reference>
<dbReference type="Gene3D" id="3.40.50.300">
    <property type="entry name" value="P-loop containing nucleotide triphosphate hydrolases"/>
    <property type="match status" value="1"/>
</dbReference>
<dbReference type="GO" id="GO:0016887">
    <property type="term" value="F:ATP hydrolysis activity"/>
    <property type="evidence" value="ECO:0007669"/>
    <property type="project" value="InterPro"/>
</dbReference>
<dbReference type="Pfam" id="PF00004">
    <property type="entry name" value="AAA"/>
    <property type="match status" value="1"/>
</dbReference>
<accession>A0A120LIA2</accession>
<dbReference type="AlphaFoldDB" id="A0A120LIA2"/>
<dbReference type="Proteomes" id="UP000060602">
    <property type="component" value="Chromosome"/>
</dbReference>
<evidence type="ECO:0000313" key="3">
    <source>
        <dbReference type="Proteomes" id="UP000060602"/>
    </source>
</evidence>
<dbReference type="EMBL" id="CP014060">
    <property type="protein sequence ID" value="AMG39758.2"/>
    <property type="molecule type" value="Genomic_DNA"/>
</dbReference>